<evidence type="ECO:0000256" key="1">
    <source>
        <dbReference type="ARBA" id="ARBA00022801"/>
    </source>
</evidence>
<dbReference type="InterPro" id="IPR052016">
    <property type="entry name" value="Bact_Sigma-Reg"/>
</dbReference>
<dbReference type="EMBL" id="BARU01021075">
    <property type="protein sequence ID" value="GAH56406.1"/>
    <property type="molecule type" value="Genomic_DNA"/>
</dbReference>
<proteinExistence type="predicted"/>
<comment type="caution">
    <text evidence="3">The sequence shown here is derived from an EMBL/GenBank/DDBJ whole genome shotgun (WGS) entry which is preliminary data.</text>
</comment>
<evidence type="ECO:0000256" key="2">
    <source>
        <dbReference type="SAM" id="MobiDB-lite"/>
    </source>
</evidence>
<keyword evidence="1" id="KW-0378">Hydrolase</keyword>
<dbReference type="GO" id="GO:0016791">
    <property type="term" value="F:phosphatase activity"/>
    <property type="evidence" value="ECO:0007669"/>
    <property type="project" value="TreeGrafter"/>
</dbReference>
<dbReference type="AlphaFoldDB" id="X1GET5"/>
<protein>
    <recommendedName>
        <fullName evidence="4">PPM-type phosphatase domain-containing protein</fullName>
    </recommendedName>
</protein>
<gene>
    <name evidence="3" type="ORF">S03H2_34522</name>
</gene>
<reference evidence="3" key="1">
    <citation type="journal article" date="2014" name="Front. Microbiol.">
        <title>High frequency of phylogenetically diverse reductive dehalogenase-homologous genes in deep subseafloor sedimentary metagenomes.</title>
        <authorList>
            <person name="Kawai M."/>
            <person name="Futagami T."/>
            <person name="Toyoda A."/>
            <person name="Takaki Y."/>
            <person name="Nishi S."/>
            <person name="Hori S."/>
            <person name="Arai W."/>
            <person name="Tsubouchi T."/>
            <person name="Morono Y."/>
            <person name="Uchiyama I."/>
            <person name="Ito T."/>
            <person name="Fujiyama A."/>
            <person name="Inagaki F."/>
            <person name="Takami H."/>
        </authorList>
    </citation>
    <scope>NUCLEOTIDE SEQUENCE</scope>
    <source>
        <strain evidence="3">Expedition CK06-06</strain>
    </source>
</reference>
<dbReference type="InterPro" id="IPR036457">
    <property type="entry name" value="PPM-type-like_dom_sf"/>
</dbReference>
<dbReference type="PANTHER" id="PTHR43156:SF2">
    <property type="entry name" value="STAGE II SPORULATION PROTEIN E"/>
    <property type="match status" value="1"/>
</dbReference>
<dbReference type="Gene3D" id="3.60.40.10">
    <property type="entry name" value="PPM-type phosphatase domain"/>
    <property type="match status" value="1"/>
</dbReference>
<evidence type="ECO:0008006" key="4">
    <source>
        <dbReference type="Google" id="ProtNLM"/>
    </source>
</evidence>
<dbReference type="PANTHER" id="PTHR43156">
    <property type="entry name" value="STAGE II SPORULATION PROTEIN E-RELATED"/>
    <property type="match status" value="1"/>
</dbReference>
<accession>X1GET5</accession>
<feature type="region of interest" description="Disordered" evidence="2">
    <location>
        <begin position="1"/>
        <end position="24"/>
    </location>
</feature>
<name>X1GET5_9ZZZZ</name>
<feature type="non-terminal residue" evidence="3">
    <location>
        <position position="97"/>
    </location>
</feature>
<evidence type="ECO:0000313" key="3">
    <source>
        <dbReference type="EMBL" id="GAH56406.1"/>
    </source>
</evidence>
<feature type="compositionally biased region" description="Polar residues" evidence="2">
    <location>
        <begin position="1"/>
        <end position="11"/>
    </location>
</feature>
<organism evidence="3">
    <name type="scientific">marine sediment metagenome</name>
    <dbReference type="NCBI Taxonomy" id="412755"/>
    <lineage>
        <taxon>unclassified sequences</taxon>
        <taxon>metagenomes</taxon>
        <taxon>ecological metagenomes</taxon>
    </lineage>
</organism>
<sequence length="97" mass="10747">MAQEKNQTTEAASREESAGLADDTVEQLRMAGQVQRNFLPARLPNSDTIRWATVFLPADWVSGDIYDIARLDERHIGFYVADAVGHSMPAALLTMLL</sequence>